<keyword evidence="4 8" id="KW-0276">Fatty acid metabolism</keyword>
<proteinExistence type="predicted"/>
<evidence type="ECO:0000256" key="5">
    <source>
        <dbReference type="ARBA" id="ARBA00023098"/>
    </source>
</evidence>
<evidence type="ECO:0000313" key="12">
    <source>
        <dbReference type="Proteomes" id="UP001596025"/>
    </source>
</evidence>
<comment type="caution">
    <text evidence="11">The sequence shown here is derived from an EMBL/GenBank/DDBJ whole genome shotgun (WGS) entry which is preliminary data.</text>
</comment>
<dbReference type="EMBL" id="JBHSGR010000019">
    <property type="protein sequence ID" value="MFC4695024.1"/>
    <property type="molecule type" value="Genomic_DNA"/>
</dbReference>
<keyword evidence="11" id="KW-0436">Ligase</keyword>
<comment type="pathway">
    <text evidence="1 8">Lipid metabolism; fatty acid biosynthesis.</text>
</comment>
<keyword evidence="5 8" id="KW-0443">Lipid metabolism</keyword>
<dbReference type="InterPro" id="IPR000089">
    <property type="entry name" value="Biotin_lipoyl"/>
</dbReference>
<dbReference type="InterPro" id="IPR050709">
    <property type="entry name" value="Biotin_Carboxyl_Carrier/Decarb"/>
</dbReference>
<evidence type="ECO:0000256" key="6">
    <source>
        <dbReference type="ARBA" id="ARBA00023160"/>
    </source>
</evidence>
<evidence type="ECO:0000259" key="10">
    <source>
        <dbReference type="PROSITE" id="PS50968"/>
    </source>
</evidence>
<dbReference type="GO" id="GO:0003989">
    <property type="term" value="F:acetyl-CoA carboxylase activity"/>
    <property type="evidence" value="ECO:0007669"/>
    <property type="project" value="UniProtKB-EC"/>
</dbReference>
<organism evidence="11 12">
    <name type="scientific">Geodermatophilus arenarius</name>
    <dbReference type="NCBI Taxonomy" id="1137990"/>
    <lineage>
        <taxon>Bacteria</taxon>
        <taxon>Bacillati</taxon>
        <taxon>Actinomycetota</taxon>
        <taxon>Actinomycetes</taxon>
        <taxon>Geodermatophilales</taxon>
        <taxon>Geodermatophilaceae</taxon>
        <taxon>Geodermatophilus</taxon>
    </lineage>
</organism>
<dbReference type="SUPFAM" id="SSF51230">
    <property type="entry name" value="Single hybrid motif"/>
    <property type="match status" value="1"/>
</dbReference>
<keyword evidence="3 8" id="KW-0444">Lipid biosynthesis</keyword>
<evidence type="ECO:0000256" key="3">
    <source>
        <dbReference type="ARBA" id="ARBA00022516"/>
    </source>
</evidence>
<name>A0ABV9LLS8_9ACTN</name>
<dbReference type="Pfam" id="PF00364">
    <property type="entry name" value="Biotin_lipoyl"/>
    <property type="match status" value="1"/>
</dbReference>
<evidence type="ECO:0000256" key="8">
    <source>
        <dbReference type="RuleBase" id="RU364072"/>
    </source>
</evidence>
<feature type="domain" description="Lipoyl-binding" evidence="10">
    <location>
        <begin position="101"/>
        <end position="177"/>
    </location>
</feature>
<evidence type="ECO:0000256" key="4">
    <source>
        <dbReference type="ARBA" id="ARBA00022832"/>
    </source>
</evidence>
<dbReference type="PANTHER" id="PTHR45266:SF3">
    <property type="entry name" value="OXALOACETATE DECARBOXYLASE ALPHA CHAIN"/>
    <property type="match status" value="1"/>
</dbReference>
<evidence type="ECO:0000256" key="7">
    <source>
        <dbReference type="ARBA" id="ARBA00023267"/>
    </source>
</evidence>
<dbReference type="CDD" id="cd06850">
    <property type="entry name" value="biotinyl_domain"/>
    <property type="match status" value="1"/>
</dbReference>
<sequence length="183" mass="18547">MRPAELPARPGQAAEEPVAGDETSGLHHEVVELARALPGPLRRLTVRSGDRAVEVEWAADAVPAAAAPAPVPGGLQAVAAPSGPAAVPEPAGEEPEVPEGTIAVRAPLVGTFYAAPSPGAEPFVRVGDEVEAGQTLGIVEAMKLMNPIVADAAGAVAEIRVGDAESVEYDQVLVLLRPSGGPR</sequence>
<keyword evidence="7 8" id="KW-0092">Biotin</keyword>
<dbReference type="Gene3D" id="2.40.50.100">
    <property type="match status" value="1"/>
</dbReference>
<dbReference type="NCBIfam" id="TIGR00531">
    <property type="entry name" value="BCCP"/>
    <property type="match status" value="1"/>
</dbReference>
<dbReference type="RefSeq" id="WP_387991139.1">
    <property type="nucleotide sequence ID" value="NZ_JBHSGR010000019.1"/>
</dbReference>
<dbReference type="PRINTS" id="PR01071">
    <property type="entry name" value="ACOABIOTINCC"/>
</dbReference>
<feature type="region of interest" description="Disordered" evidence="9">
    <location>
        <begin position="1"/>
        <end position="26"/>
    </location>
</feature>
<evidence type="ECO:0000256" key="1">
    <source>
        <dbReference type="ARBA" id="ARBA00005194"/>
    </source>
</evidence>
<evidence type="ECO:0000256" key="9">
    <source>
        <dbReference type="SAM" id="MobiDB-lite"/>
    </source>
</evidence>
<gene>
    <name evidence="11" type="primary">accB</name>
    <name evidence="11" type="ORF">ACFO3M_16620</name>
</gene>
<dbReference type="Proteomes" id="UP001596025">
    <property type="component" value="Unassembled WGS sequence"/>
</dbReference>
<dbReference type="PANTHER" id="PTHR45266">
    <property type="entry name" value="OXALOACETATE DECARBOXYLASE ALPHA CHAIN"/>
    <property type="match status" value="1"/>
</dbReference>
<reference evidence="12" key="1">
    <citation type="journal article" date="2019" name="Int. J. Syst. Evol. Microbiol.">
        <title>The Global Catalogue of Microorganisms (GCM) 10K type strain sequencing project: providing services to taxonomists for standard genome sequencing and annotation.</title>
        <authorList>
            <consortium name="The Broad Institute Genomics Platform"/>
            <consortium name="The Broad Institute Genome Sequencing Center for Infectious Disease"/>
            <person name="Wu L."/>
            <person name="Ma J."/>
        </authorList>
    </citation>
    <scope>NUCLEOTIDE SEQUENCE [LARGE SCALE GENOMIC DNA]</scope>
    <source>
        <strain evidence="12">CCUG 62763</strain>
    </source>
</reference>
<keyword evidence="12" id="KW-1185">Reference proteome</keyword>
<evidence type="ECO:0000256" key="2">
    <source>
        <dbReference type="ARBA" id="ARBA00017562"/>
    </source>
</evidence>
<evidence type="ECO:0000313" key="11">
    <source>
        <dbReference type="EMBL" id="MFC4695024.1"/>
    </source>
</evidence>
<dbReference type="InterPro" id="IPR011053">
    <property type="entry name" value="Single_hybrid_motif"/>
</dbReference>
<comment type="function">
    <text evidence="8">This protein is a component of the acetyl coenzyme A carboxylase complex; first, biotin carboxylase catalyzes the carboxylation of the carrier protein and then the transcarboxylase transfers the carboxyl group to form malonyl-CoA.</text>
</comment>
<dbReference type="PROSITE" id="PS00188">
    <property type="entry name" value="BIOTIN"/>
    <property type="match status" value="1"/>
</dbReference>
<dbReference type="PROSITE" id="PS50968">
    <property type="entry name" value="BIOTINYL_LIPOYL"/>
    <property type="match status" value="1"/>
</dbReference>
<protein>
    <recommendedName>
        <fullName evidence="2 8">Biotin carboxyl carrier protein of acetyl-CoA carboxylase</fullName>
    </recommendedName>
</protein>
<keyword evidence="6 8" id="KW-0275">Fatty acid biosynthesis</keyword>
<dbReference type="InterPro" id="IPR001249">
    <property type="entry name" value="AcCoA_biotinCC"/>
</dbReference>
<accession>A0ABV9LLS8</accession>
<dbReference type="InterPro" id="IPR001882">
    <property type="entry name" value="Biotin_BS"/>
</dbReference>